<dbReference type="Pfam" id="PF17820">
    <property type="entry name" value="PDZ_6"/>
    <property type="match status" value="1"/>
</dbReference>
<organism evidence="3 4">
    <name type="scientific">Pedobacter insulae</name>
    <dbReference type="NCBI Taxonomy" id="414048"/>
    <lineage>
        <taxon>Bacteria</taxon>
        <taxon>Pseudomonadati</taxon>
        <taxon>Bacteroidota</taxon>
        <taxon>Sphingobacteriia</taxon>
        <taxon>Sphingobacteriales</taxon>
        <taxon>Sphingobacteriaceae</taxon>
        <taxon>Pedobacter</taxon>
    </lineage>
</organism>
<name>A0A1I2XBW3_9SPHI</name>
<dbReference type="SUPFAM" id="SSF50156">
    <property type="entry name" value="PDZ domain-like"/>
    <property type="match status" value="1"/>
</dbReference>
<dbReference type="InterPro" id="IPR001478">
    <property type="entry name" value="PDZ"/>
</dbReference>
<evidence type="ECO:0000256" key="1">
    <source>
        <dbReference type="SAM" id="Phobius"/>
    </source>
</evidence>
<dbReference type="InterPro" id="IPR001969">
    <property type="entry name" value="Aspartic_peptidase_AS"/>
</dbReference>
<evidence type="ECO:0000259" key="2">
    <source>
        <dbReference type="PROSITE" id="PS50106"/>
    </source>
</evidence>
<sequence length="417" mass="46799">MKLTCSAIKLPFIVLFVITFAFQTGFVGFCYGQNFQFDYKIKRDALSFKLVKNLIIIPIYINDKGPFNFILDTGVDPLIITDSTIVDKNQLTNLRKVKINGTGEGDELTAYISNNINARVGAASMKHVPTVILKEDVFNLSIYLGLKIHGLIGYHFFNSFIVKINYTQAKVSFSLPQTRKKIKWNKLDLEFLENKPYINVPVKVPDLGEINAKLIIDCGASHALSLESYKEGVFPLPVPSFQANLGVGLGGKINGNIGRVTSIKLGEYELKNVLTSFPNYSDVAAKARQKQRTGNLGSDILKKFTVIFDYQGGAMYFKKNSSFAKPFEHDMSGVEIYVDDRQFNRVYVSRIEAASPAEKAGILADDEILSINFKKITDYSIDDVVNLLKSEHGKTILIEFSRNDKVYIKILALKRRL</sequence>
<dbReference type="SMART" id="SM00228">
    <property type="entry name" value="PDZ"/>
    <property type="match status" value="1"/>
</dbReference>
<dbReference type="InterPro" id="IPR021109">
    <property type="entry name" value="Peptidase_aspartic_dom_sf"/>
</dbReference>
<evidence type="ECO:0000313" key="4">
    <source>
        <dbReference type="Proteomes" id="UP000199666"/>
    </source>
</evidence>
<feature type="domain" description="PDZ" evidence="2">
    <location>
        <begin position="314"/>
        <end position="403"/>
    </location>
</feature>
<dbReference type="EMBL" id="FOPP01000005">
    <property type="protein sequence ID" value="SFH10983.1"/>
    <property type="molecule type" value="Genomic_DNA"/>
</dbReference>
<feature type="transmembrane region" description="Helical" evidence="1">
    <location>
        <begin position="12"/>
        <end position="32"/>
    </location>
</feature>
<dbReference type="PROSITE" id="PS50106">
    <property type="entry name" value="PDZ"/>
    <property type="match status" value="1"/>
</dbReference>
<protein>
    <submittedName>
        <fullName evidence="3">PDZ domain (Also known as DHR or GLGF)</fullName>
    </submittedName>
</protein>
<evidence type="ECO:0000313" key="3">
    <source>
        <dbReference type="EMBL" id="SFH10983.1"/>
    </source>
</evidence>
<dbReference type="GO" id="GO:0006508">
    <property type="term" value="P:proteolysis"/>
    <property type="evidence" value="ECO:0007669"/>
    <property type="project" value="InterPro"/>
</dbReference>
<keyword evidence="1" id="KW-0472">Membrane</keyword>
<dbReference type="GO" id="GO:0004190">
    <property type="term" value="F:aspartic-type endopeptidase activity"/>
    <property type="evidence" value="ECO:0007669"/>
    <property type="project" value="InterPro"/>
</dbReference>
<dbReference type="Gene3D" id="2.40.70.10">
    <property type="entry name" value="Acid Proteases"/>
    <property type="match status" value="2"/>
</dbReference>
<keyword evidence="1" id="KW-0812">Transmembrane</keyword>
<dbReference type="OrthoDB" id="3521766at2"/>
<dbReference type="RefSeq" id="WP_090993582.1">
    <property type="nucleotide sequence ID" value="NZ_FOPP01000005.1"/>
</dbReference>
<keyword evidence="1" id="KW-1133">Transmembrane helix</keyword>
<dbReference type="STRING" id="414048.SAMN04489864_105130"/>
<accession>A0A1I2XBW3</accession>
<dbReference type="Gene3D" id="2.30.42.10">
    <property type="match status" value="1"/>
</dbReference>
<dbReference type="Pfam" id="PF13650">
    <property type="entry name" value="Asp_protease_2"/>
    <property type="match status" value="1"/>
</dbReference>
<keyword evidence="4" id="KW-1185">Reference proteome</keyword>
<reference evidence="3 4" key="1">
    <citation type="submission" date="2016-10" db="EMBL/GenBank/DDBJ databases">
        <authorList>
            <person name="de Groot N.N."/>
        </authorList>
    </citation>
    <scope>NUCLEOTIDE SEQUENCE [LARGE SCALE GENOMIC DNA]</scope>
    <source>
        <strain evidence="3 4">DSM 18684</strain>
    </source>
</reference>
<dbReference type="AlphaFoldDB" id="A0A1I2XBW3"/>
<dbReference type="InterPro" id="IPR036034">
    <property type="entry name" value="PDZ_sf"/>
</dbReference>
<dbReference type="InterPro" id="IPR041489">
    <property type="entry name" value="PDZ_6"/>
</dbReference>
<gene>
    <name evidence="3" type="ORF">SAMN04489864_105130</name>
</gene>
<dbReference type="PROSITE" id="PS00141">
    <property type="entry name" value="ASP_PROTEASE"/>
    <property type="match status" value="1"/>
</dbReference>
<proteinExistence type="predicted"/>
<dbReference type="Proteomes" id="UP000199666">
    <property type="component" value="Unassembled WGS sequence"/>
</dbReference>